<evidence type="ECO:0000256" key="3">
    <source>
        <dbReference type="ARBA" id="ARBA00006001"/>
    </source>
</evidence>
<reference evidence="21 22" key="1">
    <citation type="journal article" date="2009" name="Genome Biol.">
        <title>Community-wide analysis of microbial genome sequence signatures.</title>
        <authorList>
            <person name="Dick G.J."/>
            <person name="Andersson A.F."/>
            <person name="Baker B.J."/>
            <person name="Simmons S.L."/>
            <person name="Thomas B.C."/>
            <person name="Yelton A.P."/>
            <person name="Banfield J.F."/>
        </authorList>
    </citation>
    <scope>NUCLEOTIDE SEQUENCE [LARGE SCALE GENOMIC DNA]</scope>
    <source>
        <strain evidence="21">ARMAN-2</strain>
    </source>
</reference>
<dbReference type="NCBIfam" id="TIGR00197">
    <property type="entry name" value="yjeF_nterm"/>
    <property type="match status" value="1"/>
</dbReference>
<dbReference type="CDD" id="cd01171">
    <property type="entry name" value="YXKO-related"/>
    <property type="match status" value="1"/>
</dbReference>
<dbReference type="Pfam" id="PF03853">
    <property type="entry name" value="YjeF_N"/>
    <property type="match status" value="1"/>
</dbReference>
<evidence type="ECO:0000256" key="12">
    <source>
        <dbReference type="ARBA" id="ARBA00023239"/>
    </source>
</evidence>
<keyword evidence="9 18" id="KW-0630">Potassium</keyword>
<dbReference type="GO" id="GO:0046496">
    <property type="term" value="P:nicotinamide nucleotide metabolic process"/>
    <property type="evidence" value="ECO:0007669"/>
    <property type="project" value="UniProtKB-UniRule"/>
</dbReference>
<evidence type="ECO:0000256" key="2">
    <source>
        <dbReference type="ARBA" id="ARBA00000909"/>
    </source>
</evidence>
<comment type="function">
    <text evidence="17">Catalyzes the dehydration of the S-form of NAD(P)HX at the expense of ADP, which is converted to AMP. Together with NAD(P)HX epimerase, which catalyzes the epimerization of the S- and R-forms, the enzyme allows the repair of both epimers of NAD(P)HX, a damaged form of NAD(P)H that is a result of enzymatic or heat-dependent hydration.</text>
</comment>
<dbReference type="InterPro" id="IPR004443">
    <property type="entry name" value="YjeF_N_dom"/>
</dbReference>
<feature type="binding site" evidence="17">
    <location>
        <begin position="434"/>
        <end position="438"/>
    </location>
    <ligand>
        <name>AMP</name>
        <dbReference type="ChEBI" id="CHEBI:456215"/>
    </ligand>
</feature>
<keyword evidence="21" id="KW-0808">Transferase</keyword>
<comment type="cofactor">
    <cofactor evidence="17">
        <name>Mg(2+)</name>
        <dbReference type="ChEBI" id="CHEBI:18420"/>
    </cofactor>
</comment>
<evidence type="ECO:0000256" key="5">
    <source>
        <dbReference type="ARBA" id="ARBA00022723"/>
    </source>
</evidence>
<dbReference type="AlphaFoldDB" id="C7DIV5"/>
<comment type="cofactor">
    <cofactor evidence="18">
        <name>K(+)</name>
        <dbReference type="ChEBI" id="CHEBI:29103"/>
    </cofactor>
    <text evidence="18">Binds 1 potassium ion per subunit.</text>
</comment>
<feature type="binding site" evidence="17">
    <location>
        <position position="345"/>
    </location>
    <ligand>
        <name>(6S)-NADPHX</name>
        <dbReference type="ChEBI" id="CHEBI:64076"/>
    </ligand>
</feature>
<dbReference type="PIRSF" id="PIRSF017184">
    <property type="entry name" value="Nnr"/>
    <property type="match status" value="1"/>
</dbReference>
<evidence type="ECO:0000256" key="17">
    <source>
        <dbReference type="HAMAP-Rule" id="MF_01965"/>
    </source>
</evidence>
<evidence type="ECO:0000256" key="6">
    <source>
        <dbReference type="ARBA" id="ARBA00022741"/>
    </source>
</evidence>
<accession>C7DIV5</accession>
<dbReference type="GO" id="GO:0052856">
    <property type="term" value="F:NAD(P)HX epimerase activity"/>
    <property type="evidence" value="ECO:0007669"/>
    <property type="project" value="UniProtKB-EC"/>
</dbReference>
<evidence type="ECO:0000256" key="13">
    <source>
        <dbReference type="ARBA" id="ARBA00023268"/>
    </source>
</evidence>
<dbReference type="GO" id="GO:0016301">
    <property type="term" value="F:kinase activity"/>
    <property type="evidence" value="ECO:0007669"/>
    <property type="project" value="UniProtKB-KW"/>
</dbReference>
<comment type="subunit">
    <text evidence="17">Homotetramer.</text>
</comment>
<dbReference type="Pfam" id="PF01256">
    <property type="entry name" value="Carb_kinase"/>
    <property type="match status" value="1"/>
</dbReference>
<evidence type="ECO:0000256" key="4">
    <source>
        <dbReference type="ARBA" id="ARBA00009524"/>
    </source>
</evidence>
<evidence type="ECO:0000256" key="16">
    <source>
        <dbReference type="ARBA" id="ARBA00049209"/>
    </source>
</evidence>
<comment type="similarity">
    <text evidence="4 18">In the C-terminal section; belongs to the NnrD/CARKD family.</text>
</comment>
<keyword evidence="5 18" id="KW-0479">Metal-binding</keyword>
<keyword evidence="8 17" id="KW-0521">NADP</keyword>
<dbReference type="Gene3D" id="3.40.1190.20">
    <property type="match status" value="1"/>
</dbReference>
<evidence type="ECO:0000256" key="14">
    <source>
        <dbReference type="ARBA" id="ARBA00025153"/>
    </source>
</evidence>
<dbReference type="NCBIfam" id="TIGR00196">
    <property type="entry name" value="yjeF_cterm"/>
    <property type="match status" value="1"/>
</dbReference>
<comment type="catalytic activity">
    <reaction evidence="16 17 18">
        <text>(6S)-NADPHX + ADP = AMP + phosphate + NADPH + H(+)</text>
        <dbReference type="Rhea" id="RHEA:32235"/>
        <dbReference type="ChEBI" id="CHEBI:15378"/>
        <dbReference type="ChEBI" id="CHEBI:43474"/>
        <dbReference type="ChEBI" id="CHEBI:57783"/>
        <dbReference type="ChEBI" id="CHEBI:64076"/>
        <dbReference type="ChEBI" id="CHEBI:456215"/>
        <dbReference type="ChEBI" id="CHEBI:456216"/>
        <dbReference type="EC" id="4.2.1.136"/>
    </reaction>
</comment>
<dbReference type="PROSITE" id="PS51385">
    <property type="entry name" value="YJEF_N"/>
    <property type="match status" value="1"/>
</dbReference>
<comment type="catalytic activity">
    <reaction evidence="2 18">
        <text>(6R)-NADPHX = (6S)-NADPHX</text>
        <dbReference type="Rhea" id="RHEA:32227"/>
        <dbReference type="ChEBI" id="CHEBI:64076"/>
        <dbReference type="ChEBI" id="CHEBI:64077"/>
        <dbReference type="EC" id="5.1.99.6"/>
    </reaction>
</comment>
<evidence type="ECO:0000256" key="15">
    <source>
        <dbReference type="ARBA" id="ARBA00048238"/>
    </source>
</evidence>
<dbReference type="InterPro" id="IPR029056">
    <property type="entry name" value="Ribokinase-like"/>
</dbReference>
<evidence type="ECO:0000256" key="1">
    <source>
        <dbReference type="ARBA" id="ARBA00000013"/>
    </source>
</evidence>
<proteinExistence type="inferred from homology"/>
<dbReference type="PROSITE" id="PS51383">
    <property type="entry name" value="YJEF_C_3"/>
    <property type="match status" value="1"/>
</dbReference>
<comment type="function">
    <text evidence="14 18">Bifunctional enzyme that catalyzes the epimerization of the S- and R-forms of NAD(P)HX and the dehydration of the S-form of NAD(P)HX at the expense of ADP, which is converted to AMP. This allows the repair of both epimers of NAD(P)HX, a damaged form of NAD(P)H that is a result of enzymatic or heat-dependent hydration.</text>
</comment>
<protein>
    <recommendedName>
        <fullName evidence="17">ADP-dependent (S)-NAD(P)H-hydrate dehydratase</fullName>
        <ecNumber evidence="17">4.2.1.136</ecNumber>
    </recommendedName>
    <alternativeName>
        <fullName evidence="17">ADP-dependent NAD(P)HX dehydratase</fullName>
    </alternativeName>
</protein>
<evidence type="ECO:0000256" key="18">
    <source>
        <dbReference type="PIRNR" id="PIRNR017184"/>
    </source>
</evidence>
<dbReference type="Gene3D" id="3.40.50.10260">
    <property type="entry name" value="YjeF N-terminal domain"/>
    <property type="match status" value="1"/>
</dbReference>
<dbReference type="GO" id="GO:0005524">
    <property type="term" value="F:ATP binding"/>
    <property type="evidence" value="ECO:0007669"/>
    <property type="project" value="UniProtKB-UniRule"/>
</dbReference>
<dbReference type="InterPro" id="IPR036652">
    <property type="entry name" value="YjeF_N_dom_sf"/>
</dbReference>
<evidence type="ECO:0000256" key="7">
    <source>
        <dbReference type="ARBA" id="ARBA00022840"/>
    </source>
</evidence>
<dbReference type="PANTHER" id="PTHR12592">
    <property type="entry name" value="ATP-DEPENDENT (S)-NAD(P)H-HYDRATE DEHYDRATASE FAMILY MEMBER"/>
    <property type="match status" value="1"/>
</dbReference>
<dbReference type="EMBL" id="GG697241">
    <property type="protein sequence ID" value="EET89879.1"/>
    <property type="molecule type" value="Genomic_DNA"/>
</dbReference>
<dbReference type="Proteomes" id="UP000332487">
    <property type="component" value="Unassembled WGS sequence"/>
</dbReference>
<feature type="domain" description="YjeF N-terminal" evidence="20">
    <location>
        <begin position="28"/>
        <end position="235"/>
    </location>
</feature>
<keyword evidence="12 17" id="KW-0456">Lyase</keyword>
<evidence type="ECO:0000256" key="10">
    <source>
        <dbReference type="ARBA" id="ARBA00023027"/>
    </source>
</evidence>
<keyword evidence="7 17" id="KW-0067">ATP-binding</keyword>
<feature type="binding site" evidence="17">
    <location>
        <position position="396"/>
    </location>
    <ligand>
        <name>(6S)-NADPHX</name>
        <dbReference type="ChEBI" id="CHEBI:64076"/>
    </ligand>
</feature>
<keyword evidence="21" id="KW-0418">Kinase</keyword>
<comment type="catalytic activity">
    <reaction evidence="1 18">
        <text>(6R)-NADHX = (6S)-NADHX</text>
        <dbReference type="Rhea" id="RHEA:32215"/>
        <dbReference type="ChEBI" id="CHEBI:64074"/>
        <dbReference type="ChEBI" id="CHEBI:64075"/>
        <dbReference type="EC" id="5.1.99.6"/>
    </reaction>
</comment>
<gene>
    <name evidence="17" type="primary">nnrD</name>
    <name evidence="21" type="ORF">UNLARM2_0993</name>
</gene>
<feature type="domain" description="YjeF C-terminal" evidence="19">
    <location>
        <begin position="238"/>
        <end position="521"/>
    </location>
</feature>
<evidence type="ECO:0000256" key="8">
    <source>
        <dbReference type="ARBA" id="ARBA00022857"/>
    </source>
</evidence>
<evidence type="ECO:0000256" key="11">
    <source>
        <dbReference type="ARBA" id="ARBA00023235"/>
    </source>
</evidence>
<comment type="similarity">
    <text evidence="3 18">In the N-terminal section; belongs to the NnrE/AIBP family.</text>
</comment>
<feature type="binding site" evidence="17">
    <location>
        <position position="462"/>
    </location>
    <ligand>
        <name>AMP</name>
        <dbReference type="ChEBI" id="CHEBI:456215"/>
    </ligand>
</feature>
<dbReference type="SUPFAM" id="SSF64153">
    <property type="entry name" value="YjeF N-terminal domain-like"/>
    <property type="match status" value="1"/>
</dbReference>
<comment type="catalytic activity">
    <reaction evidence="15 17 18">
        <text>(6S)-NADHX + ADP = AMP + phosphate + NADH + H(+)</text>
        <dbReference type="Rhea" id="RHEA:32223"/>
        <dbReference type="ChEBI" id="CHEBI:15378"/>
        <dbReference type="ChEBI" id="CHEBI:43474"/>
        <dbReference type="ChEBI" id="CHEBI:57945"/>
        <dbReference type="ChEBI" id="CHEBI:64074"/>
        <dbReference type="ChEBI" id="CHEBI:456215"/>
        <dbReference type="ChEBI" id="CHEBI:456216"/>
        <dbReference type="EC" id="4.2.1.136"/>
    </reaction>
</comment>
<dbReference type="SUPFAM" id="SSF53613">
    <property type="entry name" value="Ribokinase-like"/>
    <property type="match status" value="1"/>
</dbReference>
<comment type="similarity">
    <text evidence="17">Belongs to the NnrD/CARKD family.</text>
</comment>
<dbReference type="InterPro" id="IPR030677">
    <property type="entry name" value="Nnr"/>
</dbReference>
<dbReference type="HAMAP" id="MF_01965">
    <property type="entry name" value="NADHX_dehydratase"/>
    <property type="match status" value="1"/>
</dbReference>
<keyword evidence="13" id="KW-0511">Multifunctional enzyme</keyword>
<dbReference type="InterPro" id="IPR000631">
    <property type="entry name" value="CARKD"/>
</dbReference>
<keyword evidence="10 17" id="KW-0520">NAD</keyword>
<evidence type="ECO:0000259" key="19">
    <source>
        <dbReference type="PROSITE" id="PS51383"/>
    </source>
</evidence>
<dbReference type="GO" id="GO:0052855">
    <property type="term" value="F:ADP-dependent NAD(P)H-hydrate dehydratase activity"/>
    <property type="evidence" value="ECO:0007669"/>
    <property type="project" value="UniProtKB-UniRule"/>
</dbReference>
<organism evidence="21 22">
    <name type="scientific">Candidatus Micrarchaeum acidiphilum ARMAN-2</name>
    <dbReference type="NCBI Taxonomy" id="425595"/>
    <lineage>
        <taxon>Archaea</taxon>
        <taxon>Candidatus Micrarchaeota</taxon>
        <taxon>Candidatus Micrarchaeia</taxon>
        <taxon>Candidatus Micrarchaeales</taxon>
        <taxon>Candidatus Micrarchaeaceae</taxon>
        <taxon>Candidatus Micrarchaeum</taxon>
    </lineage>
</organism>
<evidence type="ECO:0000259" key="20">
    <source>
        <dbReference type="PROSITE" id="PS51385"/>
    </source>
</evidence>
<sequence>MQSIFICKLIFNIMEGLKDFTIFTKKLLGSADTYNIILNGEHLGFGEKLMVENAGYAISEELRRRYKNKKILFVCGVGGKGAIGLSAARHLIGHASVRVIIVGDVSGIKNKAMLMNYRIVKDLIEVDSITDSNPDDIRRHLRWSDVVVDAIIGIGLVGRLSGLLYRTIKTVNGAGRNVIAIDIPSGIDPDSGAPNIAAIRARQVFVIHKQKTALRKYNADSSIIVDIGLPASIELFSGPGDVRAAVEKQRMDTNKYERGSVLIIGGSEDYRGAPLLSAFGANNTIAALRGGAGYVTVFAPDGIVETISSKSPEIIAKGFNEAHFGEKDMEKLRDIRHNALVIGPGLSEANITFKVVSEIVKYEKEKRNSIVIDATAIKVMAAYKNFIDSNMVITPHYGEFRALAGVDVRKYDLGKRINAAIDFAKDNGCILVLKGNETIITNGDLVKINRAKSPALATMGTGDVLSGIIAAFASSHKNLFESAVAGVYVHSYLGDKLFDEKGMHVVATDIIDALPSFLKDFDVITGV</sequence>
<evidence type="ECO:0000313" key="22">
    <source>
        <dbReference type="Proteomes" id="UP000332487"/>
    </source>
</evidence>
<dbReference type="PANTHER" id="PTHR12592:SF0">
    <property type="entry name" value="ATP-DEPENDENT (S)-NAD(P)H-HYDRATE DEHYDRATASE"/>
    <property type="match status" value="1"/>
</dbReference>
<feature type="binding site" evidence="17">
    <location>
        <position position="463"/>
    </location>
    <ligand>
        <name>(6S)-NADPHX</name>
        <dbReference type="ChEBI" id="CHEBI:64076"/>
    </ligand>
</feature>
<keyword evidence="11 18" id="KW-0413">Isomerase</keyword>
<keyword evidence="22" id="KW-1185">Reference proteome</keyword>
<reference evidence="21 22" key="2">
    <citation type="journal article" date="2010" name="Proc. Natl. Acad. Sci. U.S.A.">
        <title>Enigmatic, ultrasmall, uncultivated Archaea.</title>
        <authorList>
            <person name="Baker B.J."/>
            <person name="Comolli L.R."/>
            <person name="Dick G.J."/>
            <person name="Hauser L.J."/>
            <person name="Hyatt D."/>
            <person name="Dill B.D."/>
            <person name="Land M.L."/>
            <person name="Verberkmoes N.C."/>
            <person name="Hettich R.L."/>
            <person name="Banfield J.F."/>
        </authorList>
    </citation>
    <scope>NUCLEOTIDE SEQUENCE [LARGE SCALE GENOMIC DNA]</scope>
    <source>
        <strain evidence="21">ARMAN-2</strain>
    </source>
</reference>
<evidence type="ECO:0000313" key="21">
    <source>
        <dbReference type="EMBL" id="EET89879.1"/>
    </source>
</evidence>
<dbReference type="GO" id="GO:0046872">
    <property type="term" value="F:metal ion binding"/>
    <property type="evidence" value="ECO:0007669"/>
    <property type="project" value="UniProtKB-UniRule"/>
</dbReference>
<evidence type="ECO:0000256" key="9">
    <source>
        <dbReference type="ARBA" id="ARBA00022958"/>
    </source>
</evidence>
<name>C7DIV5_MICA2</name>
<feature type="binding site" evidence="17">
    <location>
        <position position="273"/>
    </location>
    <ligand>
        <name>(6S)-NADPHX</name>
        <dbReference type="ChEBI" id="CHEBI:64076"/>
    </ligand>
</feature>
<dbReference type="EC" id="4.2.1.136" evidence="17"/>
<dbReference type="GO" id="GO:0110051">
    <property type="term" value="P:metabolite repair"/>
    <property type="evidence" value="ECO:0007669"/>
    <property type="project" value="TreeGrafter"/>
</dbReference>
<keyword evidence="6 17" id="KW-0547">Nucleotide-binding</keyword>